<name>A0A4Q0M306_9SPHI</name>
<gene>
    <name evidence="3" type="ORF">EKH83_20255</name>
</gene>
<dbReference type="RefSeq" id="WP_128771290.1">
    <property type="nucleotide sequence ID" value="NZ_RXOC01000019.1"/>
</dbReference>
<dbReference type="SUPFAM" id="SSF56300">
    <property type="entry name" value="Metallo-dependent phosphatases"/>
    <property type="match status" value="1"/>
</dbReference>
<feature type="signal peptide" evidence="1">
    <location>
        <begin position="1"/>
        <end position="26"/>
    </location>
</feature>
<proteinExistence type="predicted"/>
<sequence length="270" mass="30365">MNKLTGSFVWVSCSMILLLTACNSLEYSPNQVFDRNSPQDLNRKSLQRLAESVKDDTIRFVLTGDSQREYTHSEELVRTVNNIPGVDFVLLAGDISDFGLLQEMEWVNEIFSKLKMPYIGVIGNHDLVANGEKVFRRMFGELNFSFVYGGVKFVCHNTNSREVAFDGSVPDLPWLREQFKAEEGVTAYIGVAHVPPNNGDFDTSLSEQYVNVINNSPNTLAALFAHTHSKNLFYPGGGNIPYVVTNAIENREFVLIEIINGKFSFKNISY</sequence>
<dbReference type="PANTHER" id="PTHR43143">
    <property type="entry name" value="METALLOPHOSPHOESTERASE, CALCINEURIN SUPERFAMILY"/>
    <property type="match status" value="1"/>
</dbReference>
<dbReference type="Gene3D" id="3.60.21.10">
    <property type="match status" value="1"/>
</dbReference>
<comment type="caution">
    <text evidence="3">The sequence shown here is derived from an EMBL/GenBank/DDBJ whole genome shotgun (WGS) entry which is preliminary data.</text>
</comment>
<evidence type="ECO:0000256" key="1">
    <source>
        <dbReference type="SAM" id="SignalP"/>
    </source>
</evidence>
<accession>A0A4Q0M306</accession>
<evidence type="ECO:0000313" key="4">
    <source>
        <dbReference type="Proteomes" id="UP000290848"/>
    </source>
</evidence>
<dbReference type="EMBL" id="RXOC01000019">
    <property type="protein sequence ID" value="RXF67300.1"/>
    <property type="molecule type" value="Genomic_DNA"/>
</dbReference>
<reference evidence="3 4" key="1">
    <citation type="submission" date="2018-12" db="EMBL/GenBank/DDBJ databases">
        <title>The Draft Genome Sequence of the Soil Bacterium Pedobacter tournemirensis R1.</title>
        <authorList>
            <person name="He J."/>
        </authorList>
    </citation>
    <scope>NUCLEOTIDE SEQUENCE [LARGE SCALE GENOMIC DNA]</scope>
    <source>
        <strain evidence="3 4">R1</strain>
    </source>
</reference>
<keyword evidence="1" id="KW-0732">Signal</keyword>
<evidence type="ECO:0000313" key="3">
    <source>
        <dbReference type="EMBL" id="RXF67300.1"/>
    </source>
</evidence>
<evidence type="ECO:0000259" key="2">
    <source>
        <dbReference type="Pfam" id="PF00149"/>
    </source>
</evidence>
<feature type="domain" description="Calcineurin-like phosphoesterase" evidence="2">
    <location>
        <begin position="58"/>
        <end position="229"/>
    </location>
</feature>
<dbReference type="AlphaFoldDB" id="A0A4Q0M306"/>
<protein>
    <submittedName>
        <fullName evidence="3">Metallophosphoesterase</fullName>
    </submittedName>
</protein>
<dbReference type="InterPro" id="IPR004843">
    <property type="entry name" value="Calcineurin-like_PHP"/>
</dbReference>
<dbReference type="Pfam" id="PF00149">
    <property type="entry name" value="Metallophos"/>
    <property type="match status" value="1"/>
</dbReference>
<dbReference type="InterPro" id="IPR051918">
    <property type="entry name" value="STPP_CPPED1"/>
</dbReference>
<dbReference type="PROSITE" id="PS51257">
    <property type="entry name" value="PROKAR_LIPOPROTEIN"/>
    <property type="match status" value="1"/>
</dbReference>
<organism evidence="3 4">
    <name type="scientific">Arcticibacter tournemirensis</name>
    <dbReference type="NCBI Taxonomy" id="699437"/>
    <lineage>
        <taxon>Bacteria</taxon>
        <taxon>Pseudomonadati</taxon>
        <taxon>Bacteroidota</taxon>
        <taxon>Sphingobacteriia</taxon>
        <taxon>Sphingobacteriales</taxon>
        <taxon>Sphingobacteriaceae</taxon>
        <taxon>Arcticibacter</taxon>
    </lineage>
</organism>
<dbReference type="PANTHER" id="PTHR43143:SF1">
    <property type="entry name" value="SERINE_THREONINE-PROTEIN PHOSPHATASE CPPED1"/>
    <property type="match status" value="1"/>
</dbReference>
<feature type="chain" id="PRO_5020416190" evidence="1">
    <location>
        <begin position="27"/>
        <end position="270"/>
    </location>
</feature>
<dbReference type="GO" id="GO:0016787">
    <property type="term" value="F:hydrolase activity"/>
    <property type="evidence" value="ECO:0007669"/>
    <property type="project" value="InterPro"/>
</dbReference>
<dbReference type="Proteomes" id="UP000290848">
    <property type="component" value="Unassembled WGS sequence"/>
</dbReference>
<dbReference type="InterPro" id="IPR029052">
    <property type="entry name" value="Metallo-depent_PP-like"/>
</dbReference>